<evidence type="ECO:0000313" key="3">
    <source>
        <dbReference type="Proteomes" id="UP000054477"/>
    </source>
</evidence>
<dbReference type="Gene3D" id="1.25.40.10">
    <property type="entry name" value="Tetratricopeptide repeat domain"/>
    <property type="match status" value="1"/>
</dbReference>
<accession>A0A0C9WWP3</accession>
<keyword evidence="3" id="KW-1185">Reference proteome</keyword>
<dbReference type="HOGENOM" id="CLU_001305_0_1_1"/>
<dbReference type="InterPro" id="IPR024983">
    <property type="entry name" value="CHAT_dom"/>
</dbReference>
<feature type="domain" description="CHAT" evidence="1">
    <location>
        <begin position="1026"/>
        <end position="1295"/>
    </location>
</feature>
<protein>
    <recommendedName>
        <fullName evidence="1">CHAT domain-containing protein</fullName>
    </recommendedName>
</protein>
<proteinExistence type="predicted"/>
<reference evidence="2 3" key="1">
    <citation type="submission" date="2014-04" db="EMBL/GenBank/DDBJ databases">
        <authorList>
            <consortium name="DOE Joint Genome Institute"/>
            <person name="Kuo A."/>
            <person name="Kohler A."/>
            <person name="Nagy L.G."/>
            <person name="Floudas D."/>
            <person name="Copeland A."/>
            <person name="Barry K.W."/>
            <person name="Cichocki N."/>
            <person name="Veneault-Fourrey C."/>
            <person name="LaButti K."/>
            <person name="Lindquist E.A."/>
            <person name="Lipzen A."/>
            <person name="Lundell T."/>
            <person name="Morin E."/>
            <person name="Murat C."/>
            <person name="Sun H."/>
            <person name="Tunlid A."/>
            <person name="Henrissat B."/>
            <person name="Grigoriev I.V."/>
            <person name="Hibbett D.S."/>
            <person name="Martin F."/>
            <person name="Nordberg H.P."/>
            <person name="Cantor M.N."/>
            <person name="Hua S.X."/>
        </authorList>
    </citation>
    <scope>NUCLEOTIDE SEQUENCE [LARGE SCALE GENOMIC DNA]</scope>
    <source>
        <strain evidence="2 3">LaAM-08-1</strain>
    </source>
</reference>
<dbReference type="Pfam" id="PF12770">
    <property type="entry name" value="CHAT"/>
    <property type="match status" value="1"/>
</dbReference>
<reference evidence="3" key="2">
    <citation type="submission" date="2015-01" db="EMBL/GenBank/DDBJ databases">
        <title>Evolutionary Origins and Diversification of the Mycorrhizal Mutualists.</title>
        <authorList>
            <consortium name="DOE Joint Genome Institute"/>
            <consortium name="Mycorrhizal Genomics Consortium"/>
            <person name="Kohler A."/>
            <person name="Kuo A."/>
            <person name="Nagy L.G."/>
            <person name="Floudas D."/>
            <person name="Copeland A."/>
            <person name="Barry K.W."/>
            <person name="Cichocki N."/>
            <person name="Veneault-Fourrey C."/>
            <person name="LaButti K."/>
            <person name="Lindquist E.A."/>
            <person name="Lipzen A."/>
            <person name="Lundell T."/>
            <person name="Morin E."/>
            <person name="Murat C."/>
            <person name="Riley R."/>
            <person name="Ohm R."/>
            <person name="Sun H."/>
            <person name="Tunlid A."/>
            <person name="Henrissat B."/>
            <person name="Grigoriev I.V."/>
            <person name="Hibbett D.S."/>
            <person name="Martin F."/>
        </authorList>
    </citation>
    <scope>NUCLEOTIDE SEQUENCE [LARGE SCALE GENOMIC DNA]</scope>
    <source>
        <strain evidence="3">LaAM-08-1</strain>
    </source>
</reference>
<dbReference type="InterPro" id="IPR011990">
    <property type="entry name" value="TPR-like_helical_dom_sf"/>
</dbReference>
<name>A0A0C9WWP3_9AGAR</name>
<dbReference type="SUPFAM" id="SSF81901">
    <property type="entry name" value="HCP-like"/>
    <property type="match status" value="1"/>
</dbReference>
<dbReference type="Proteomes" id="UP000054477">
    <property type="component" value="Unassembled WGS sequence"/>
</dbReference>
<organism evidence="2 3">
    <name type="scientific">Laccaria amethystina LaAM-08-1</name>
    <dbReference type="NCBI Taxonomy" id="1095629"/>
    <lineage>
        <taxon>Eukaryota</taxon>
        <taxon>Fungi</taxon>
        <taxon>Dikarya</taxon>
        <taxon>Basidiomycota</taxon>
        <taxon>Agaricomycotina</taxon>
        <taxon>Agaricomycetes</taxon>
        <taxon>Agaricomycetidae</taxon>
        <taxon>Agaricales</taxon>
        <taxon>Agaricineae</taxon>
        <taxon>Hydnangiaceae</taxon>
        <taxon>Laccaria</taxon>
    </lineage>
</organism>
<dbReference type="EMBL" id="KN838855">
    <property type="protein sequence ID" value="KIJ93258.1"/>
    <property type="molecule type" value="Genomic_DNA"/>
</dbReference>
<evidence type="ECO:0000259" key="1">
    <source>
        <dbReference type="Pfam" id="PF12770"/>
    </source>
</evidence>
<sequence>MGPDLIFVLRLADGSKKPGPSYKRSHTVVGVLAARKYSLFRVVASFSANTNLKRCLDKNPDEEEDRGCQPIASLNMTLVKQLTRILSLVAFLEGLVRMSSKPEVDIEQWEAQRGNVGKLEILGGHVVAAEAADPTGLEEIAKEYQTKEPYGVAQETLGWLYHMRFNTTSDMSALEKSLLHFQAAVDDAVDKPVCLPRRQQALAFTYSLLYKETSVLDYINLSIQWFHLAVNGCHPDSPLLSLWVKRLGAAYLQRYLQQKNLGDLEQTHKYDKAALELISSEHPAFLKFSQGVAQSYCARFERLGNVEDLNKGIEVLHGAVKRSPGGHRDIPEAWRCLSMLYAHRFKYEGNEEDIETVITLRKLAVQRTSLGTSEHIFYTQLLAKAYGERFKFFTSFDDLELSIKYFQQAIQEAPPEEPIYADLLEDLGIALMHRDQTIGGDENIKLALRYIEFSVNSLSPGHEKIPYSQRNLAMTYIKRYTSEGNIEDLKKGHILLENALEALSPTDPLRYYFHDSLATVYSLYYDQTGDLHNLSLQVDQHKLALGSMPPTSYDASCSERNIANGYATRYRRLGDHKDLDLAIQYSQQSLQHMSQDHGDNPLGKRILARLYCDKFQRYNKMDNLDTAMKLQRDALNAIAENDLKRPSFLNDLALFHVAYFNVTKDQAHLEAGISLMEVCINLESTSTYYKTLAIITGLIYEVTQNTYNLIVSMMICEIAIQKTHKDDPMLYVFLAKCFSVLYFNSNELSSVENAYCALHYYKASVFSASILPSEQFDAAMAWASFAMSLNLSEAITAYSSALGSLPNILWIGNSLGDRHNSLIKLNIPDLVSSAVAAAVKFNNIKCAVEFLEQGLAITYRQMLELRDEPTLLLKKYPKIGLELQQISLKLQEIDNPFKEIKKDYHSLVIRQKDIIKDIRILPGFEDFLLPKSFEKLYEAAKYGPVILLNASSAASQAIILLPSIHESASNPLSVPLPDATIANLKDHCETLKKALRIHNIFSRDTERWGKPSYPRSAELSHKMFKDLLSWLWVAIVKPVFDVLEINNIHSGRIWWCPSGLFTFLPIHAASPKSIFIQSYITTLDSLIKARVPKTSIASSIGLAAIGIRNIPGKPHLHLSFVNKELHSIKKVIPSANILCDSKATISNVLETIENYEWLHVACHGEQDGATPLNSCLQLYDGNLSLSQILAKALPKAQFAFLSACQTAMGSSNLPNESLHLAGGFIVAGCQAAIGTLWSMKDSDGPKVAELVYQWLLDHKKTLDVHATAEALHFAVQSLKDAGAPFEQWMPFIHVGS</sequence>
<evidence type="ECO:0000313" key="2">
    <source>
        <dbReference type="EMBL" id="KIJ93258.1"/>
    </source>
</evidence>
<dbReference type="STRING" id="1095629.A0A0C9WWP3"/>
<gene>
    <name evidence="2" type="ORF">K443DRAFT_12999</name>
</gene>
<dbReference type="OrthoDB" id="9991317at2759"/>